<accession>A0A7Z2VGG9</accession>
<dbReference type="Gene3D" id="1.10.3720.10">
    <property type="entry name" value="MetI-like"/>
    <property type="match status" value="1"/>
</dbReference>
<evidence type="ECO:0000256" key="4">
    <source>
        <dbReference type="ARBA" id="ARBA00022692"/>
    </source>
</evidence>
<reference evidence="9 10" key="1">
    <citation type="submission" date="2020-04" db="EMBL/GenBank/DDBJ databases">
        <title>Genome sequencing of novel species.</title>
        <authorList>
            <person name="Heo J."/>
            <person name="Kim S.-J."/>
            <person name="Kim J.-S."/>
            <person name="Hong S.-B."/>
            <person name="Kwon S.-W."/>
        </authorList>
    </citation>
    <scope>NUCLEOTIDE SEQUENCE [LARGE SCALE GENOMIC DNA]</scope>
    <source>
        <strain evidence="9 10">MFER-1</strain>
    </source>
</reference>
<dbReference type="EMBL" id="CP051680">
    <property type="protein sequence ID" value="QJD82738.1"/>
    <property type="molecule type" value="Genomic_DNA"/>
</dbReference>
<keyword evidence="6 7" id="KW-0472">Membrane</keyword>
<feature type="domain" description="ABC transmembrane type-1" evidence="8">
    <location>
        <begin position="71"/>
        <end position="284"/>
    </location>
</feature>
<feature type="transmembrane region" description="Helical" evidence="7">
    <location>
        <begin position="108"/>
        <end position="140"/>
    </location>
</feature>
<evidence type="ECO:0000256" key="7">
    <source>
        <dbReference type="RuleBase" id="RU363032"/>
    </source>
</evidence>
<dbReference type="PROSITE" id="PS50928">
    <property type="entry name" value="ABC_TM1"/>
    <property type="match status" value="1"/>
</dbReference>
<organism evidence="9 10">
    <name type="scientific">Cohnella herbarum</name>
    <dbReference type="NCBI Taxonomy" id="2728023"/>
    <lineage>
        <taxon>Bacteria</taxon>
        <taxon>Bacillati</taxon>
        <taxon>Bacillota</taxon>
        <taxon>Bacilli</taxon>
        <taxon>Bacillales</taxon>
        <taxon>Paenibacillaceae</taxon>
        <taxon>Cohnella</taxon>
    </lineage>
</organism>
<keyword evidence="3" id="KW-1003">Cell membrane</keyword>
<comment type="similarity">
    <text evidence="7">Belongs to the binding-protein-dependent transport system permease family.</text>
</comment>
<keyword evidence="10" id="KW-1185">Reference proteome</keyword>
<evidence type="ECO:0000256" key="6">
    <source>
        <dbReference type="ARBA" id="ARBA00023136"/>
    </source>
</evidence>
<gene>
    <name evidence="9" type="ORF">HH215_05785</name>
</gene>
<proteinExistence type="inferred from homology"/>
<dbReference type="PANTHER" id="PTHR43227:SF11">
    <property type="entry name" value="BLL4140 PROTEIN"/>
    <property type="match status" value="1"/>
</dbReference>
<dbReference type="InterPro" id="IPR050809">
    <property type="entry name" value="UgpAE/MalFG_permease"/>
</dbReference>
<dbReference type="SUPFAM" id="SSF161098">
    <property type="entry name" value="MetI-like"/>
    <property type="match status" value="1"/>
</dbReference>
<evidence type="ECO:0000259" key="8">
    <source>
        <dbReference type="PROSITE" id="PS50928"/>
    </source>
</evidence>
<dbReference type="KEGG" id="cheb:HH215_05785"/>
<protein>
    <submittedName>
        <fullName evidence="9">Sugar ABC transporter permease</fullName>
    </submittedName>
</protein>
<evidence type="ECO:0000313" key="9">
    <source>
        <dbReference type="EMBL" id="QJD82738.1"/>
    </source>
</evidence>
<dbReference type="GO" id="GO:0005886">
    <property type="term" value="C:plasma membrane"/>
    <property type="evidence" value="ECO:0007669"/>
    <property type="project" value="UniProtKB-SubCell"/>
</dbReference>
<keyword evidence="5 7" id="KW-1133">Transmembrane helix</keyword>
<evidence type="ECO:0000256" key="2">
    <source>
        <dbReference type="ARBA" id="ARBA00022448"/>
    </source>
</evidence>
<comment type="subcellular location">
    <subcellularLocation>
        <location evidence="1 7">Cell membrane</location>
        <topology evidence="1 7">Multi-pass membrane protein</topology>
    </subcellularLocation>
</comment>
<dbReference type="AlphaFoldDB" id="A0A7Z2VGG9"/>
<evidence type="ECO:0000256" key="5">
    <source>
        <dbReference type="ARBA" id="ARBA00022989"/>
    </source>
</evidence>
<dbReference type="RefSeq" id="WP_169279034.1">
    <property type="nucleotide sequence ID" value="NZ_CP051680.1"/>
</dbReference>
<keyword evidence="2 7" id="KW-0813">Transport</keyword>
<feature type="transmembrane region" description="Helical" evidence="7">
    <location>
        <begin position="205"/>
        <end position="233"/>
    </location>
</feature>
<dbReference type="InterPro" id="IPR035906">
    <property type="entry name" value="MetI-like_sf"/>
</dbReference>
<evidence type="ECO:0000256" key="3">
    <source>
        <dbReference type="ARBA" id="ARBA00022475"/>
    </source>
</evidence>
<feature type="transmembrane region" description="Helical" evidence="7">
    <location>
        <begin position="7"/>
        <end position="29"/>
    </location>
</feature>
<feature type="transmembrane region" description="Helical" evidence="7">
    <location>
        <begin position="160"/>
        <end position="184"/>
    </location>
</feature>
<name>A0A7Z2VGG9_9BACL</name>
<feature type="transmembrane region" description="Helical" evidence="7">
    <location>
        <begin position="263"/>
        <end position="284"/>
    </location>
</feature>
<dbReference type="CDD" id="cd06261">
    <property type="entry name" value="TM_PBP2"/>
    <property type="match status" value="1"/>
</dbReference>
<dbReference type="Pfam" id="PF00528">
    <property type="entry name" value="BPD_transp_1"/>
    <property type="match status" value="1"/>
</dbReference>
<evidence type="ECO:0000256" key="1">
    <source>
        <dbReference type="ARBA" id="ARBA00004651"/>
    </source>
</evidence>
<keyword evidence="4 7" id="KW-0812">Transmembrane</keyword>
<dbReference type="GO" id="GO:0055085">
    <property type="term" value="P:transmembrane transport"/>
    <property type="evidence" value="ECO:0007669"/>
    <property type="project" value="InterPro"/>
</dbReference>
<sequence length="296" mass="33374">MKRKQNLFIFTMLAYPVLHFLVFTVYVNYQTVVYSFQRWNVYTGKIDWVNFANYEKIFNLIGEDPVYRYAVQNTLLWIPLNVLVLLPLSVAIGYVLSQKIRFHSFYRAVFFLPTIISIVIMTMVFSFATSPIIGIVNPLLGWIGLEDWQRSWLGETGTALPTVFFFCVWAGIGFYATMIMGAIARIPQDIFEVGKLEGLSKKRELVQVIVPMIWPNISALILIGTSSAFTIFLQSKLLTGGGPNSTTNTVALQITVLIQKGDYGLASALGIVLILVGFGITYAVKYALDRKEVVEY</sequence>
<feature type="transmembrane region" description="Helical" evidence="7">
    <location>
        <begin position="75"/>
        <end position="96"/>
    </location>
</feature>
<dbReference type="InterPro" id="IPR000515">
    <property type="entry name" value="MetI-like"/>
</dbReference>
<dbReference type="Proteomes" id="UP000502248">
    <property type="component" value="Chromosome"/>
</dbReference>
<dbReference type="PANTHER" id="PTHR43227">
    <property type="entry name" value="BLL4140 PROTEIN"/>
    <property type="match status" value="1"/>
</dbReference>
<evidence type="ECO:0000313" key="10">
    <source>
        <dbReference type="Proteomes" id="UP000502248"/>
    </source>
</evidence>